<dbReference type="EMBL" id="UINC01050317">
    <property type="protein sequence ID" value="SVB63135.1"/>
    <property type="molecule type" value="Genomic_DNA"/>
</dbReference>
<sequence length="30" mass="3299">MSSQRFSGVLVPVITPFNEDLSPDVEAYVT</sequence>
<evidence type="ECO:0000313" key="1">
    <source>
        <dbReference type="EMBL" id="SVB63135.1"/>
    </source>
</evidence>
<dbReference type="Gene3D" id="3.20.20.70">
    <property type="entry name" value="Aldolase class I"/>
    <property type="match status" value="1"/>
</dbReference>
<gene>
    <name evidence="1" type="ORF">METZ01_LOCUS215989</name>
</gene>
<protein>
    <recommendedName>
        <fullName evidence="2">Dihydrodipicolinate synthase family protein</fullName>
    </recommendedName>
</protein>
<evidence type="ECO:0008006" key="2">
    <source>
        <dbReference type="Google" id="ProtNLM"/>
    </source>
</evidence>
<reference evidence="1" key="1">
    <citation type="submission" date="2018-05" db="EMBL/GenBank/DDBJ databases">
        <authorList>
            <person name="Lanie J.A."/>
            <person name="Ng W.-L."/>
            <person name="Kazmierczak K.M."/>
            <person name="Andrzejewski T.M."/>
            <person name="Davidsen T.M."/>
            <person name="Wayne K.J."/>
            <person name="Tettelin H."/>
            <person name="Glass J.I."/>
            <person name="Rusch D."/>
            <person name="Podicherti R."/>
            <person name="Tsui H.-C.T."/>
            <person name="Winkler M.E."/>
        </authorList>
    </citation>
    <scope>NUCLEOTIDE SEQUENCE</scope>
</reference>
<dbReference type="AlphaFoldDB" id="A0A382FKI3"/>
<proteinExistence type="predicted"/>
<accession>A0A382FKI3</accession>
<organism evidence="1">
    <name type="scientific">marine metagenome</name>
    <dbReference type="NCBI Taxonomy" id="408172"/>
    <lineage>
        <taxon>unclassified sequences</taxon>
        <taxon>metagenomes</taxon>
        <taxon>ecological metagenomes</taxon>
    </lineage>
</organism>
<dbReference type="InterPro" id="IPR013785">
    <property type="entry name" value="Aldolase_TIM"/>
</dbReference>
<feature type="non-terminal residue" evidence="1">
    <location>
        <position position="30"/>
    </location>
</feature>
<name>A0A382FKI3_9ZZZZ</name>